<dbReference type="EMBL" id="BTFR01000008">
    <property type="protein sequence ID" value="GMM15398.1"/>
    <property type="molecule type" value="Genomic_DNA"/>
</dbReference>
<protein>
    <submittedName>
        <fullName evidence="8">Ornithine decarboxylase</fullName>
    </submittedName>
</protein>
<name>A0ABD0C0A9_LACAM</name>
<dbReference type="SUPFAM" id="SSF55904">
    <property type="entry name" value="Ornithine decarboxylase C-terminal domain"/>
    <property type="match status" value="1"/>
</dbReference>
<dbReference type="PANTHER" id="PTHR45229:SF3">
    <property type="entry name" value="BIODEGRADATIVE ARGININE DECARBOXYLASE"/>
    <property type="match status" value="1"/>
</dbReference>
<keyword evidence="10" id="KW-1185">Reference proteome</keyword>
<dbReference type="AlphaFoldDB" id="A0ABD0C0A9"/>
<evidence type="ECO:0000256" key="2">
    <source>
        <dbReference type="ARBA" id="ARBA00022793"/>
    </source>
</evidence>
<gene>
    <name evidence="9" type="ORF">LABF125_05310</name>
    <name evidence="8" type="ORF">LABF186_04630</name>
</gene>
<evidence type="ECO:0000256" key="3">
    <source>
        <dbReference type="ARBA" id="ARBA00022898"/>
    </source>
</evidence>
<evidence type="ECO:0000256" key="1">
    <source>
        <dbReference type="ARBA" id="ARBA00010671"/>
    </source>
</evidence>
<accession>A0ABD0C0A9</accession>
<dbReference type="EMBL" id="BTFQ01000017">
    <property type="protein sequence ID" value="GMM13349.1"/>
    <property type="molecule type" value="Genomic_DNA"/>
</dbReference>
<dbReference type="Gene3D" id="3.90.100.10">
    <property type="entry name" value="Orn/Lys/Arg decarboxylase, C-terminal domain"/>
    <property type="match status" value="1"/>
</dbReference>
<dbReference type="Proteomes" id="UP001332503">
    <property type="component" value="Unassembled WGS sequence"/>
</dbReference>
<evidence type="ECO:0000256" key="5">
    <source>
        <dbReference type="PIRSR" id="PIRSR009393-1"/>
    </source>
</evidence>
<evidence type="ECO:0000313" key="11">
    <source>
        <dbReference type="Proteomes" id="UP001346800"/>
    </source>
</evidence>
<reference evidence="10 11" key="2">
    <citation type="journal article" date="2024" name="Int. J. Syst. Evol. Microbiol.">
        <title>Proposal of Lactobacillus amylovorus subsp. animalis subsp. nov. and an emended description of Lactobacillus amylovorus.</title>
        <authorList>
            <person name="Yamane K."/>
            <person name="Tanizawa Y."/>
            <person name="Kobayashi H."/>
            <person name="Kamizono T."/>
            <person name="Kojima Y."/>
            <person name="Takagi H."/>
            <person name="Tohno M."/>
        </authorList>
    </citation>
    <scope>NUCLEOTIDE SEQUENCE [LARGE SCALE GENOMIC DNA]</scope>
    <source>
        <strain evidence="9 10">BF125</strain>
        <strain evidence="8 11">BF186</strain>
    </source>
</reference>
<comment type="caution">
    <text evidence="8">The sequence shown here is derived from an EMBL/GenBank/DDBJ whole genome shotgun (WGS) entry which is preliminary data.</text>
</comment>
<dbReference type="SUPFAM" id="SSF53383">
    <property type="entry name" value="PLP-dependent transferases"/>
    <property type="match status" value="1"/>
</dbReference>
<evidence type="ECO:0000313" key="10">
    <source>
        <dbReference type="Proteomes" id="UP001332503"/>
    </source>
</evidence>
<dbReference type="InterPro" id="IPR015424">
    <property type="entry name" value="PyrdxlP-dep_Trfase"/>
</dbReference>
<evidence type="ECO:0000259" key="6">
    <source>
        <dbReference type="Pfam" id="PF01276"/>
    </source>
</evidence>
<dbReference type="PIRSF" id="PIRSF009393">
    <property type="entry name" value="Orn_decarb"/>
    <property type="match status" value="1"/>
</dbReference>
<dbReference type="Pfam" id="PF01276">
    <property type="entry name" value="OKR_DC_1"/>
    <property type="match status" value="1"/>
</dbReference>
<dbReference type="Gene3D" id="3.90.1150.10">
    <property type="entry name" value="Aspartate Aminotransferase, domain 1"/>
    <property type="match status" value="1"/>
</dbReference>
<dbReference type="InterPro" id="IPR015422">
    <property type="entry name" value="PyrdxlP-dep_Trfase_small"/>
</dbReference>
<reference evidence="8" key="1">
    <citation type="submission" date="2023-06" db="EMBL/GenBank/DDBJ databases">
        <authorList>
            <person name="Tohno M."/>
            <person name="Tanizawa Y."/>
        </authorList>
    </citation>
    <scope>NUCLEOTIDE SEQUENCE</scope>
    <source>
        <strain evidence="9">BF125</strain>
        <strain evidence="8">BF186</strain>
    </source>
</reference>
<keyword evidence="3 5" id="KW-0663">Pyridoxal phosphate</keyword>
<dbReference type="InterPro" id="IPR015421">
    <property type="entry name" value="PyrdxlP-dep_Trfase_major"/>
</dbReference>
<organism evidence="8 11">
    <name type="scientific">Lactobacillus amylovorus subsp. animalium</name>
    <dbReference type="NCBI Taxonomy" id="3378536"/>
    <lineage>
        <taxon>Bacteria</taxon>
        <taxon>Bacillati</taxon>
        <taxon>Bacillota</taxon>
        <taxon>Bacilli</taxon>
        <taxon>Lactobacillales</taxon>
        <taxon>Lactobacillaceae</taxon>
        <taxon>Lactobacillus</taxon>
    </lineage>
</organism>
<dbReference type="InterPro" id="IPR027605">
    <property type="entry name" value="Lacto_ODC_put"/>
</dbReference>
<feature type="modified residue" description="N6-(pyridoxal phosphate)lysine" evidence="5">
    <location>
        <position position="390"/>
    </location>
</feature>
<dbReference type="InterPro" id="IPR011193">
    <property type="entry name" value="Orn/lys/arg_de-COase"/>
</dbReference>
<dbReference type="Pfam" id="PF03711">
    <property type="entry name" value="OKR_DC_1_C"/>
    <property type="match status" value="1"/>
</dbReference>
<evidence type="ECO:0000313" key="9">
    <source>
        <dbReference type="EMBL" id="GMM15398.1"/>
    </source>
</evidence>
<dbReference type="InterPro" id="IPR008286">
    <property type="entry name" value="Prn/Lys/Arg_de-COase_C"/>
</dbReference>
<evidence type="ECO:0000256" key="4">
    <source>
        <dbReference type="ARBA" id="ARBA00023239"/>
    </source>
</evidence>
<dbReference type="Gene3D" id="3.40.640.10">
    <property type="entry name" value="Type I PLP-dependent aspartate aminotransferase-like (Major domain)"/>
    <property type="match status" value="1"/>
</dbReference>
<sequence length="750" mass="84890">MHLSKTSNVYIIMCTVNYEYRPDCNPTVKKDYKDFHKICNKQLKIVIKLERGKMDFLKIAIGNGVNISQLREWSSVPLDQIDNSSELAAIVIKNGDRTAKQEATDLRAQSDFPIPVIEVDGQASKADIAKINQAAKDYEQKMVPGFLTDLINFAEAKPISFTTPGHHNGQYYDLHPAGVVFNKFFGKNLMFADTSDTVPQLGDTMTHAGTPLDAEKLAAQTYHADKVYFCTNGTTSANSICASALLSEDDLVLFDRNNHKSLYNSALVMSGAKPVYIPTDRNGLGLIGEMDPDFLTEDKIRAEIAKVDPEKAKAKRPFRLAIVQAETYDGVFYDAKWIVDKIGKLCDYILFDCAWGGFEEFVPIMEHLSPLLLNLGPDDPGILVTQSLHKQQVGMAQASQILKKDSHIKGQKRYVDHKHFNHEYLKFVTSSYAYPLYASLTVNSYVTAGEGNKIWWDKILRMGIEWRKQLLKKSKLFKPFVPDNFADIPTDELATNAKYWNMSKEDNWHGFTKMGQGEAMIDPLKITVKTPGIDVKNAKYEETGIPGAVVAEFLMENHIIRAKNDLNSLLFLLTPGDTKEELDTLLDAFLKFEKYYNDDALVKDVLPVLYKEYPDRYKGYTVKQLCQEMHEYYKKNNTFVLQQKLFEKPGMQDYKMTPSEADQMFKRNENEVVDFEDVVGRTAAEGALPYPPGVFIVAPGEKWDAVDQKYFEVLAHAIEKFPGFVPEIQGVYLDQNEDGTLKVQAEVIKK</sequence>
<feature type="domain" description="Orn/Lys/Arg decarboxylases family 1 pyridoxal-P attachment site" evidence="6">
    <location>
        <begin position="145"/>
        <end position="580"/>
    </location>
</feature>
<dbReference type="InterPro" id="IPR036633">
    <property type="entry name" value="Prn/Lys/Arg_de-COase_C_sf"/>
</dbReference>
<proteinExistence type="inferred from homology"/>
<evidence type="ECO:0000259" key="7">
    <source>
        <dbReference type="Pfam" id="PF03711"/>
    </source>
</evidence>
<dbReference type="InterPro" id="IPR000310">
    <property type="entry name" value="Orn/Lys/Arg_deCO2ase_major_dom"/>
</dbReference>
<dbReference type="NCBIfam" id="TIGR04318">
    <property type="entry name" value="lacto_ODC_hypo"/>
    <property type="match status" value="1"/>
</dbReference>
<keyword evidence="4" id="KW-0456">Lyase</keyword>
<dbReference type="GO" id="GO:0016831">
    <property type="term" value="F:carboxy-lyase activity"/>
    <property type="evidence" value="ECO:0007669"/>
    <property type="project" value="UniProtKB-KW"/>
</dbReference>
<evidence type="ECO:0000313" key="8">
    <source>
        <dbReference type="EMBL" id="GMM13349.1"/>
    </source>
</evidence>
<feature type="domain" description="Orn/Lys/Arg decarboxylase C-terminal" evidence="7">
    <location>
        <begin position="606"/>
        <end position="735"/>
    </location>
</feature>
<dbReference type="PANTHER" id="PTHR45229">
    <property type="entry name" value="CONSTITUTIVE ORNITHINE DECARBOXYLASE"/>
    <property type="match status" value="1"/>
</dbReference>
<dbReference type="Proteomes" id="UP001346800">
    <property type="component" value="Unassembled WGS sequence"/>
</dbReference>
<comment type="similarity">
    <text evidence="1">Belongs to the Orn/Lys/Arg decarboxylase class-I family.</text>
</comment>
<keyword evidence="2" id="KW-0210">Decarboxylase</keyword>